<dbReference type="InterPro" id="IPR001054">
    <property type="entry name" value="A/G_cyclase"/>
</dbReference>
<dbReference type="GO" id="GO:0035556">
    <property type="term" value="P:intracellular signal transduction"/>
    <property type="evidence" value="ECO:0007669"/>
    <property type="project" value="InterPro"/>
</dbReference>
<evidence type="ECO:0000259" key="1">
    <source>
        <dbReference type="PROSITE" id="PS50125"/>
    </source>
</evidence>
<protein>
    <recommendedName>
        <fullName evidence="1">Guanylate cyclase domain-containing protein</fullName>
    </recommendedName>
</protein>
<dbReference type="SUPFAM" id="SSF55073">
    <property type="entry name" value="Nucleotide cyclase"/>
    <property type="match status" value="1"/>
</dbReference>
<feature type="non-terminal residue" evidence="2">
    <location>
        <position position="116"/>
    </location>
</feature>
<dbReference type="InterPro" id="IPR029787">
    <property type="entry name" value="Nucleotide_cyclase"/>
</dbReference>
<accession>A0A382YUS6</accession>
<proteinExistence type="predicted"/>
<dbReference type="Pfam" id="PF00211">
    <property type="entry name" value="Guanylate_cyc"/>
    <property type="match status" value="1"/>
</dbReference>
<name>A0A382YUS6_9ZZZZ</name>
<gene>
    <name evidence="2" type="ORF">METZ01_LOCUS439439</name>
</gene>
<feature type="domain" description="Guanylate cyclase" evidence="1">
    <location>
        <begin position="1"/>
        <end position="77"/>
    </location>
</feature>
<dbReference type="CDD" id="cd07302">
    <property type="entry name" value="CHD"/>
    <property type="match status" value="1"/>
</dbReference>
<dbReference type="EMBL" id="UINC01178434">
    <property type="protein sequence ID" value="SVD86585.1"/>
    <property type="molecule type" value="Genomic_DNA"/>
</dbReference>
<dbReference type="Gene3D" id="3.30.70.1230">
    <property type="entry name" value="Nucleotide cyclase"/>
    <property type="match status" value="1"/>
</dbReference>
<dbReference type="GO" id="GO:0009190">
    <property type="term" value="P:cyclic nucleotide biosynthetic process"/>
    <property type="evidence" value="ECO:0007669"/>
    <property type="project" value="InterPro"/>
</dbReference>
<sequence>MALFNIPIQCSDHSANALAVTNDLTKIMPELSEKHGLKLEFSAGLAFGAVRVGKLGSNDIKDFTVIGDAVNRASRLQAQASPGEIVLDTGAFQQVESIFPQIFPEEMNLKGFPATV</sequence>
<reference evidence="2" key="1">
    <citation type="submission" date="2018-05" db="EMBL/GenBank/DDBJ databases">
        <authorList>
            <person name="Lanie J.A."/>
            <person name="Ng W.-L."/>
            <person name="Kazmierczak K.M."/>
            <person name="Andrzejewski T.M."/>
            <person name="Davidsen T.M."/>
            <person name="Wayne K.J."/>
            <person name="Tettelin H."/>
            <person name="Glass J.I."/>
            <person name="Rusch D."/>
            <person name="Podicherti R."/>
            <person name="Tsui H.-C.T."/>
            <person name="Winkler M.E."/>
        </authorList>
    </citation>
    <scope>NUCLEOTIDE SEQUENCE</scope>
</reference>
<organism evidence="2">
    <name type="scientific">marine metagenome</name>
    <dbReference type="NCBI Taxonomy" id="408172"/>
    <lineage>
        <taxon>unclassified sequences</taxon>
        <taxon>metagenomes</taxon>
        <taxon>ecological metagenomes</taxon>
    </lineage>
</organism>
<evidence type="ECO:0000313" key="2">
    <source>
        <dbReference type="EMBL" id="SVD86585.1"/>
    </source>
</evidence>
<dbReference type="PROSITE" id="PS50125">
    <property type="entry name" value="GUANYLATE_CYCLASE_2"/>
    <property type="match status" value="1"/>
</dbReference>
<dbReference type="AlphaFoldDB" id="A0A382YUS6"/>